<evidence type="ECO:0000256" key="1">
    <source>
        <dbReference type="SAM" id="MobiDB-lite"/>
    </source>
</evidence>
<dbReference type="AlphaFoldDB" id="A0A4Z2FHZ9"/>
<feature type="compositionally biased region" description="Basic and acidic residues" evidence="1">
    <location>
        <begin position="1"/>
        <end position="16"/>
    </location>
</feature>
<proteinExistence type="predicted"/>
<dbReference type="Proteomes" id="UP000314294">
    <property type="component" value="Unassembled WGS sequence"/>
</dbReference>
<feature type="region of interest" description="Disordered" evidence="1">
    <location>
        <begin position="1"/>
        <end position="42"/>
    </location>
</feature>
<evidence type="ECO:0000313" key="3">
    <source>
        <dbReference type="Proteomes" id="UP000314294"/>
    </source>
</evidence>
<comment type="caution">
    <text evidence="2">The sequence shown here is derived from an EMBL/GenBank/DDBJ whole genome shotgun (WGS) entry which is preliminary data.</text>
</comment>
<organism evidence="2 3">
    <name type="scientific">Liparis tanakae</name>
    <name type="common">Tanaka's snailfish</name>
    <dbReference type="NCBI Taxonomy" id="230148"/>
    <lineage>
        <taxon>Eukaryota</taxon>
        <taxon>Metazoa</taxon>
        <taxon>Chordata</taxon>
        <taxon>Craniata</taxon>
        <taxon>Vertebrata</taxon>
        <taxon>Euteleostomi</taxon>
        <taxon>Actinopterygii</taxon>
        <taxon>Neopterygii</taxon>
        <taxon>Teleostei</taxon>
        <taxon>Neoteleostei</taxon>
        <taxon>Acanthomorphata</taxon>
        <taxon>Eupercaria</taxon>
        <taxon>Perciformes</taxon>
        <taxon>Cottioidei</taxon>
        <taxon>Cottales</taxon>
        <taxon>Liparidae</taxon>
        <taxon>Liparis</taxon>
    </lineage>
</organism>
<keyword evidence="3" id="KW-1185">Reference proteome</keyword>
<reference evidence="2 3" key="1">
    <citation type="submission" date="2019-03" db="EMBL/GenBank/DDBJ databases">
        <title>First draft genome of Liparis tanakae, snailfish: a comprehensive survey of snailfish specific genes.</title>
        <authorList>
            <person name="Kim W."/>
            <person name="Song I."/>
            <person name="Jeong J.-H."/>
            <person name="Kim D."/>
            <person name="Kim S."/>
            <person name="Ryu S."/>
            <person name="Song J.Y."/>
            <person name="Lee S.K."/>
        </authorList>
    </citation>
    <scope>NUCLEOTIDE SEQUENCE [LARGE SCALE GENOMIC DNA]</scope>
    <source>
        <tissue evidence="2">Muscle</tissue>
    </source>
</reference>
<feature type="compositionally biased region" description="Low complexity" evidence="1">
    <location>
        <begin position="22"/>
        <end position="31"/>
    </location>
</feature>
<sequence>MRDRTVLPRTGERDWTAHNVPQQQQQQQQQQEACSQHKGDEGLPVPRVALVLAGVEVVAQLRRQALVEQHVEDHQPPGERQAAHRQAEAHVDQQLGQVVRAGHQLEPAAPRQHVGQRLHRACETTNRGNTAWAKRRQP</sequence>
<name>A0A4Z2FHZ9_9TELE</name>
<protein>
    <submittedName>
        <fullName evidence="2">Uncharacterized protein</fullName>
    </submittedName>
</protein>
<dbReference type="EMBL" id="SRLO01001153">
    <property type="protein sequence ID" value="TNN40867.1"/>
    <property type="molecule type" value="Genomic_DNA"/>
</dbReference>
<gene>
    <name evidence="2" type="ORF">EYF80_048972</name>
</gene>
<evidence type="ECO:0000313" key="2">
    <source>
        <dbReference type="EMBL" id="TNN40867.1"/>
    </source>
</evidence>
<accession>A0A4Z2FHZ9</accession>